<dbReference type="Gene3D" id="3.30.450.20">
    <property type="entry name" value="PAS domain"/>
    <property type="match status" value="9"/>
</dbReference>
<feature type="domain" description="Histidine kinase" evidence="8">
    <location>
        <begin position="1286"/>
        <end position="1478"/>
    </location>
</feature>
<dbReference type="InterPro" id="IPR000014">
    <property type="entry name" value="PAS"/>
</dbReference>
<dbReference type="Pfam" id="PF08447">
    <property type="entry name" value="PAS_3"/>
    <property type="match status" value="2"/>
</dbReference>
<keyword evidence="14" id="KW-1185">Reference proteome</keyword>
<evidence type="ECO:0000313" key="14">
    <source>
        <dbReference type="Proteomes" id="UP001524383"/>
    </source>
</evidence>
<feature type="domain" description="PAC" evidence="11">
    <location>
        <begin position="1097"/>
        <end position="1147"/>
    </location>
</feature>
<feature type="domain" description="PAC" evidence="11">
    <location>
        <begin position="848"/>
        <end position="902"/>
    </location>
</feature>
<keyword evidence="3 6" id="KW-0597">Phosphoprotein</keyword>
<evidence type="ECO:0000256" key="4">
    <source>
        <dbReference type="ARBA" id="ARBA00022679"/>
    </source>
</evidence>
<evidence type="ECO:0000259" key="9">
    <source>
        <dbReference type="PROSITE" id="PS50110"/>
    </source>
</evidence>
<feature type="coiled-coil region" evidence="7">
    <location>
        <begin position="618"/>
        <end position="645"/>
    </location>
</feature>
<feature type="domain" description="PAS" evidence="10">
    <location>
        <begin position="903"/>
        <end position="945"/>
    </location>
</feature>
<dbReference type="Gene3D" id="3.40.50.2300">
    <property type="match status" value="1"/>
</dbReference>
<comment type="catalytic activity">
    <reaction evidence="1">
        <text>ATP + protein L-histidine = ADP + protein N-phospho-L-histidine.</text>
        <dbReference type="EC" id="2.7.13.3"/>
    </reaction>
</comment>
<evidence type="ECO:0000259" key="12">
    <source>
        <dbReference type="PROSITE" id="PS50835"/>
    </source>
</evidence>
<dbReference type="PANTHER" id="PTHR43304:SF1">
    <property type="entry name" value="PAC DOMAIN-CONTAINING PROTEIN"/>
    <property type="match status" value="1"/>
</dbReference>
<feature type="domain" description="PAS" evidence="10">
    <location>
        <begin position="769"/>
        <end position="839"/>
    </location>
</feature>
<evidence type="ECO:0000256" key="1">
    <source>
        <dbReference type="ARBA" id="ARBA00000085"/>
    </source>
</evidence>
<evidence type="ECO:0000313" key="13">
    <source>
        <dbReference type="EMBL" id="MCQ1537409.1"/>
    </source>
</evidence>
<dbReference type="PROSITE" id="PS50113">
    <property type="entry name" value="PAC"/>
    <property type="match status" value="7"/>
</dbReference>
<dbReference type="GO" id="GO:0004673">
    <property type="term" value="F:protein histidine kinase activity"/>
    <property type="evidence" value="ECO:0007669"/>
    <property type="project" value="UniProtKB-EC"/>
</dbReference>
<feature type="domain" description="PAS" evidence="10">
    <location>
        <begin position="510"/>
        <end position="551"/>
    </location>
</feature>
<keyword evidence="4" id="KW-0808">Transferase</keyword>
<feature type="domain" description="PAS" evidence="10">
    <location>
        <begin position="635"/>
        <end position="705"/>
    </location>
</feature>
<evidence type="ECO:0000256" key="5">
    <source>
        <dbReference type="ARBA" id="ARBA00022777"/>
    </source>
</evidence>
<evidence type="ECO:0000256" key="3">
    <source>
        <dbReference type="ARBA" id="ARBA00022553"/>
    </source>
</evidence>
<dbReference type="InterPro" id="IPR001610">
    <property type="entry name" value="PAC"/>
</dbReference>
<dbReference type="PROSITE" id="PS50112">
    <property type="entry name" value="PAS"/>
    <property type="match status" value="5"/>
</dbReference>
<keyword evidence="5" id="KW-0418">Kinase</keyword>
<dbReference type="InterPro" id="IPR052162">
    <property type="entry name" value="Sensor_kinase/Photoreceptor"/>
</dbReference>
<dbReference type="PROSITE" id="PS50110">
    <property type="entry name" value="RESPONSE_REGULATORY"/>
    <property type="match status" value="1"/>
</dbReference>
<feature type="domain" description="PAS" evidence="10">
    <location>
        <begin position="386"/>
        <end position="442"/>
    </location>
</feature>
<dbReference type="NCBIfam" id="TIGR00229">
    <property type="entry name" value="sensory_box"/>
    <property type="match status" value="7"/>
</dbReference>
<dbReference type="InterPro" id="IPR003594">
    <property type="entry name" value="HATPase_dom"/>
</dbReference>
<feature type="modified residue" description="4-aspartylphosphate" evidence="6">
    <location>
        <position position="62"/>
    </location>
</feature>
<organism evidence="13 14">
    <name type="scientific">Methanocalculus taiwanensis</name>
    <dbReference type="NCBI Taxonomy" id="106207"/>
    <lineage>
        <taxon>Archaea</taxon>
        <taxon>Methanobacteriati</taxon>
        <taxon>Methanobacteriota</taxon>
        <taxon>Stenosarchaea group</taxon>
        <taxon>Methanomicrobia</taxon>
        <taxon>Methanomicrobiales</taxon>
        <taxon>Methanocalculaceae</taxon>
        <taxon>Methanocalculus</taxon>
    </lineage>
</organism>
<dbReference type="InterPro" id="IPR013655">
    <property type="entry name" value="PAS_fold_3"/>
</dbReference>
<dbReference type="Pfam" id="PF00989">
    <property type="entry name" value="PAS"/>
    <property type="match status" value="3"/>
</dbReference>
<dbReference type="Pfam" id="PF13426">
    <property type="entry name" value="PAS_9"/>
    <property type="match status" value="2"/>
</dbReference>
<dbReference type="SMART" id="SM00091">
    <property type="entry name" value="PAS"/>
    <property type="match status" value="7"/>
</dbReference>
<comment type="caution">
    <text evidence="13">The sequence shown here is derived from an EMBL/GenBank/DDBJ whole genome shotgun (WGS) entry which is preliminary data.</text>
</comment>
<dbReference type="CDD" id="cd00130">
    <property type="entry name" value="PAS"/>
    <property type="match status" value="7"/>
</dbReference>
<accession>A0ABD4TEH6</accession>
<dbReference type="SMART" id="SM00387">
    <property type="entry name" value="HATPase_c"/>
    <property type="match status" value="1"/>
</dbReference>
<dbReference type="PROSITE" id="PS50835">
    <property type="entry name" value="IG_LIKE"/>
    <property type="match status" value="1"/>
</dbReference>
<dbReference type="InterPro" id="IPR001789">
    <property type="entry name" value="Sig_transdc_resp-reg_receiver"/>
</dbReference>
<evidence type="ECO:0000256" key="2">
    <source>
        <dbReference type="ARBA" id="ARBA00012438"/>
    </source>
</evidence>
<feature type="domain" description="Response regulatory" evidence="9">
    <location>
        <begin position="12"/>
        <end position="127"/>
    </location>
</feature>
<dbReference type="InterPro" id="IPR036890">
    <property type="entry name" value="HATPase_C_sf"/>
</dbReference>
<evidence type="ECO:0000259" key="11">
    <source>
        <dbReference type="PROSITE" id="PS50113"/>
    </source>
</evidence>
<dbReference type="SUPFAM" id="SSF52172">
    <property type="entry name" value="CheY-like"/>
    <property type="match status" value="1"/>
</dbReference>
<dbReference type="RefSeq" id="WP_255331312.1">
    <property type="nucleotide sequence ID" value="NZ_VOTZ01000001.1"/>
</dbReference>
<sequence>MPSPGSGDPQISLLYVDDEPALLEIGKAFLELSTGILVDTQETAIDALHMLETKSYDAIISDYQMPDMDGIEFLKVLREKGDTTPFIIFTGKGREEVVIEAFDAGADFYIQKGGDPKSQFAELERKVRRAVDLHRAERATRESEERFKRVMSLVPDMISIHDPKMTILYSNWMGFGAVPEEKRQVQTKCYMTYRDFNEICPDCQAKEVIASKKPFQKEVLLPDGRWIDLRVIPALDEDGNVEFFLEWVRDISERKKATSEISEAGRLLEGMLNGVPDIIGLQKPDHTIIRYNKAGYDTLNMTPGEVEGRRCYELIGRDEPCEICATSEAVATGKAVTLEKFIPEWQKYFQCTSNPVFGDDGNLELVIERLHDISDQKQTEKALRESEEKYRTLVNKASQMLFLHDQHGAILDVNQKAIESTGYTREELLSMNIADIDPDTDEYPFIQWLWQEAPLLEEKIFETRHRMKDGSIYPAEVHATRVQIAGEPCILALATDITSRKQYEAALQESEEKFRGIIENLQDIYYRTDADGKVTMLSPSAAGIFGYDTTDEVLGKPASDFWVHPEERKEILRRIAGEGEVQDYEVTLKKADGSFLPVSVSCRQAYDRLGKRTGIEGIIRDITERKNAEEKLRESEEKYRLIADNTADTIWIADLNLQIQYISPSVQKMRGYTPEEVMGQSLQEMLTPGSFESVQKQFAREMAFEATGKADPERTISIEFEKYHKDGSTILVENAVRFLRDQDGRPTGIIGVSRDITERKEAEVALRESEEKYRLIAENTADNIWIFDMDFSLRYISPSVLKMKGFTVEESLAQTVEEKLTSASYAALLDLFNKEMEIEASGTADPDRTVSFETEEYCKDGSTILVENSTRLLRDEEGRPVGILGVSRDITKRKEMERAIQSQLDLIEGLFESLPLGVIIFDTSGTILRMNGGVEEITGYTPEEIPTVDEWFLRAYPDPAYRDKVRSIWNNEKNGKVTVREFKVTCKDGTVKDIEFHAAFLTDGRVIVTNSDVTERRGAEEALRQSEAEKGALLNALPVMLAYYDMDLRLIYANKVSGDSVGESAADLAGRHCYEIWHNRSEPCPDCPVLRSMATGKIEEGEVTVPDGRIFMIRGCPIYDQEGGIRGLIEFGMDITERKLAERALNAAQMRLKEVNEIAHIGTWNWVIETDSLTWSEELFEIVGWDPDLPEPGYHELSQIYTPFSWSLLNDAVDCAIKTGKSYNLELELIRPDGTMRWIYVYGGVKKDPHGAIIGLHGTVQDITERKLAEDALQTANKKLQILSSITRHDIQNRIMALMGYLDLISPEIDDPTLSRYLRGIEEAGNDIQRQIEFTRTYEELGVKKAAWQGIDELLSLICDAELPVHVDCSGYRVLADPMIEKVFSNLMDNTKRHAEGASRVEIRCEKRDGKLAIIWEDDGPGIPDDQKERIFERGYGKNMGLGLFLSREILVITGINMKETGEYGRGARFEILVPAGAWQKSDFET</sequence>
<dbReference type="CDD" id="cd00075">
    <property type="entry name" value="HATPase"/>
    <property type="match status" value="1"/>
</dbReference>
<dbReference type="InterPro" id="IPR000700">
    <property type="entry name" value="PAS-assoc_C"/>
</dbReference>
<evidence type="ECO:0000259" key="10">
    <source>
        <dbReference type="PROSITE" id="PS50112"/>
    </source>
</evidence>
<dbReference type="PROSITE" id="PS50109">
    <property type="entry name" value="HIS_KIN"/>
    <property type="match status" value="1"/>
</dbReference>
<dbReference type="Pfam" id="PF02518">
    <property type="entry name" value="HATPase_c"/>
    <property type="match status" value="1"/>
</dbReference>
<dbReference type="Pfam" id="PF08448">
    <property type="entry name" value="PAS_4"/>
    <property type="match status" value="1"/>
</dbReference>
<dbReference type="EMBL" id="VOTZ01000001">
    <property type="protein sequence ID" value="MCQ1537409.1"/>
    <property type="molecule type" value="Genomic_DNA"/>
</dbReference>
<gene>
    <name evidence="13" type="ORF">FTO68_00085</name>
</gene>
<dbReference type="SUPFAM" id="SSF55785">
    <property type="entry name" value="PYP-like sensor domain (PAS domain)"/>
    <property type="match status" value="9"/>
</dbReference>
<feature type="domain" description="Ig-like" evidence="12">
    <location>
        <begin position="1378"/>
        <end position="1464"/>
    </location>
</feature>
<feature type="domain" description="PAC" evidence="11">
    <location>
        <begin position="582"/>
        <end position="634"/>
    </location>
</feature>
<dbReference type="EC" id="2.7.13.3" evidence="2"/>
<reference evidence="13 14" key="1">
    <citation type="submission" date="2019-08" db="EMBL/GenBank/DDBJ databases">
        <authorList>
            <person name="Chen S.-C."/>
            <person name="Lai M.-C."/>
            <person name="You Y.-T."/>
        </authorList>
    </citation>
    <scope>NUCLEOTIDE SEQUENCE [LARGE SCALE GENOMIC DNA]</scope>
    <source>
        <strain evidence="13 14">P2F9704a</strain>
    </source>
</reference>
<feature type="domain" description="PAC" evidence="11">
    <location>
        <begin position="1223"/>
        <end position="1275"/>
    </location>
</feature>
<evidence type="ECO:0000256" key="6">
    <source>
        <dbReference type="PROSITE-ProRule" id="PRU00169"/>
    </source>
</evidence>
<protein>
    <recommendedName>
        <fullName evidence="2">histidine kinase</fullName>
        <ecNumber evidence="2">2.7.13.3</ecNumber>
    </recommendedName>
</protein>
<dbReference type="Pfam" id="PF00072">
    <property type="entry name" value="Response_reg"/>
    <property type="match status" value="1"/>
</dbReference>
<evidence type="ECO:0000256" key="7">
    <source>
        <dbReference type="SAM" id="Coils"/>
    </source>
</evidence>
<dbReference type="SMART" id="SM00086">
    <property type="entry name" value="PAC"/>
    <property type="match status" value="8"/>
</dbReference>
<dbReference type="Proteomes" id="UP001524383">
    <property type="component" value="Unassembled WGS sequence"/>
</dbReference>
<dbReference type="InterPro" id="IPR011006">
    <property type="entry name" value="CheY-like_superfamily"/>
</dbReference>
<dbReference type="SMART" id="SM00448">
    <property type="entry name" value="REC"/>
    <property type="match status" value="1"/>
</dbReference>
<dbReference type="Gene3D" id="2.10.70.100">
    <property type="match status" value="1"/>
</dbReference>
<dbReference type="CDD" id="cd00156">
    <property type="entry name" value="REC"/>
    <property type="match status" value="1"/>
</dbReference>
<evidence type="ECO:0000259" key="8">
    <source>
        <dbReference type="PROSITE" id="PS50109"/>
    </source>
</evidence>
<feature type="domain" description="PAC" evidence="11">
    <location>
        <begin position="213"/>
        <end position="263"/>
    </location>
</feature>
<feature type="domain" description="PAC" evidence="11">
    <location>
        <begin position="459"/>
        <end position="509"/>
    </location>
</feature>
<keyword evidence="7" id="KW-0175">Coiled coil</keyword>
<dbReference type="PANTHER" id="PTHR43304">
    <property type="entry name" value="PHYTOCHROME-LIKE PROTEIN CPH1"/>
    <property type="match status" value="1"/>
</dbReference>
<dbReference type="Gene3D" id="3.30.565.10">
    <property type="entry name" value="Histidine kinase-like ATPase, C-terminal domain"/>
    <property type="match status" value="1"/>
</dbReference>
<dbReference type="SUPFAM" id="SSF55874">
    <property type="entry name" value="ATPase domain of HSP90 chaperone/DNA topoisomerase II/histidine kinase"/>
    <property type="match status" value="1"/>
</dbReference>
<dbReference type="InterPro" id="IPR013656">
    <property type="entry name" value="PAS_4"/>
</dbReference>
<proteinExistence type="predicted"/>
<dbReference type="InterPro" id="IPR013767">
    <property type="entry name" value="PAS_fold"/>
</dbReference>
<name>A0ABD4TEH6_9EURY</name>
<dbReference type="InterPro" id="IPR007110">
    <property type="entry name" value="Ig-like_dom"/>
</dbReference>
<feature type="domain" description="PAC" evidence="11">
    <location>
        <begin position="716"/>
        <end position="768"/>
    </location>
</feature>
<dbReference type="InterPro" id="IPR035965">
    <property type="entry name" value="PAS-like_dom_sf"/>
</dbReference>
<dbReference type="InterPro" id="IPR005467">
    <property type="entry name" value="His_kinase_dom"/>
</dbReference>